<feature type="region of interest" description="Disordered" evidence="1">
    <location>
        <begin position="37"/>
        <end position="68"/>
    </location>
</feature>
<evidence type="ECO:0000313" key="4">
    <source>
        <dbReference type="Proteomes" id="UP001165060"/>
    </source>
</evidence>
<keyword evidence="2" id="KW-0472">Membrane</keyword>
<evidence type="ECO:0000313" key="3">
    <source>
        <dbReference type="EMBL" id="GMI25510.1"/>
    </source>
</evidence>
<keyword evidence="2" id="KW-0812">Transmembrane</keyword>
<sequence>MTSKVLDFILWYFLIPAIIGGCLRAMCKKKQEEEPAGWRINQVGDERSALQMPTEHDEEAPAVEPVEVPPPVTFTVTCPEDVEAGTEIVVQGPGGAAQVAVPEGLGPDRTFLVQVPDKQPPRRVTVKKSDDNEEFGVTLEDKPGVGMVVSALTPEWVAAGIKLSVGNVVPYVRASGLLKASTAADAGSYFRAAKKGETFVFVVDDGVAAGTTEEHSSALAPPKPNRRFSARPSLTGEIAPMAKPPEGSREKWSTVGQNSLEVVGALSEWRADLIERQTESTAQSKVKAVIFGVALVICVLLALTLDFGDSPEDVEDCGKYYYRCDDDEYDESGHSSAEFIGLCLFAGILFSCACCYTTHANSLGWAIAKIDVKLDPKNVHGWIVDKELWTDYIEMLWGPTPDKTLWARTNGWDPKPNAKALRSAAYDTLKAKPVCTINPQTGFWYSMYAFKPKINRNKEPGEGGRTGLKIPTRLMTIPAYGLIPTKSKGHILCYITKIKQNDVEVAHHIPLPRDRHEANQVLKEFCEVAGLDKTDYAGKTIDKLGKVVDMVSAFAG</sequence>
<feature type="transmembrane region" description="Helical" evidence="2">
    <location>
        <begin position="286"/>
        <end position="305"/>
    </location>
</feature>
<gene>
    <name evidence="3" type="ORF">TeGR_g8650</name>
</gene>
<dbReference type="PROSITE" id="PS51257">
    <property type="entry name" value="PROKAR_LIPOPROTEIN"/>
    <property type="match status" value="1"/>
</dbReference>
<feature type="transmembrane region" description="Helical" evidence="2">
    <location>
        <begin position="339"/>
        <end position="359"/>
    </location>
</feature>
<dbReference type="EMBL" id="BRYB01004092">
    <property type="protein sequence ID" value="GMI25510.1"/>
    <property type="molecule type" value="Genomic_DNA"/>
</dbReference>
<protein>
    <submittedName>
        <fullName evidence="3">Uncharacterized protein</fullName>
    </submittedName>
</protein>
<name>A0ABQ6MGA0_9STRA</name>
<reference evidence="3 4" key="1">
    <citation type="journal article" date="2023" name="Commun. Biol.">
        <title>Genome analysis of Parmales, the sister group of diatoms, reveals the evolutionary specialization of diatoms from phago-mixotrophs to photoautotrophs.</title>
        <authorList>
            <person name="Ban H."/>
            <person name="Sato S."/>
            <person name="Yoshikawa S."/>
            <person name="Yamada K."/>
            <person name="Nakamura Y."/>
            <person name="Ichinomiya M."/>
            <person name="Sato N."/>
            <person name="Blanc-Mathieu R."/>
            <person name="Endo H."/>
            <person name="Kuwata A."/>
            <person name="Ogata H."/>
        </authorList>
    </citation>
    <scope>NUCLEOTIDE SEQUENCE [LARGE SCALE GENOMIC DNA]</scope>
</reference>
<accession>A0ABQ6MGA0</accession>
<organism evidence="3 4">
    <name type="scientific">Tetraparma gracilis</name>
    <dbReference type="NCBI Taxonomy" id="2962635"/>
    <lineage>
        <taxon>Eukaryota</taxon>
        <taxon>Sar</taxon>
        <taxon>Stramenopiles</taxon>
        <taxon>Ochrophyta</taxon>
        <taxon>Bolidophyceae</taxon>
        <taxon>Parmales</taxon>
        <taxon>Triparmaceae</taxon>
        <taxon>Tetraparma</taxon>
    </lineage>
</organism>
<comment type="caution">
    <text evidence="3">The sequence shown here is derived from an EMBL/GenBank/DDBJ whole genome shotgun (WGS) entry which is preliminary data.</text>
</comment>
<feature type="transmembrane region" description="Helical" evidence="2">
    <location>
        <begin position="6"/>
        <end position="26"/>
    </location>
</feature>
<proteinExistence type="predicted"/>
<keyword evidence="2" id="KW-1133">Transmembrane helix</keyword>
<evidence type="ECO:0000256" key="2">
    <source>
        <dbReference type="SAM" id="Phobius"/>
    </source>
</evidence>
<evidence type="ECO:0000256" key="1">
    <source>
        <dbReference type="SAM" id="MobiDB-lite"/>
    </source>
</evidence>
<keyword evidence="4" id="KW-1185">Reference proteome</keyword>
<dbReference type="Proteomes" id="UP001165060">
    <property type="component" value="Unassembled WGS sequence"/>
</dbReference>